<dbReference type="InterPro" id="IPR013821">
    <property type="entry name" value="K_chnl_volt-dep_KCNQ_C"/>
</dbReference>
<reference evidence="16" key="1">
    <citation type="submission" date="2014-11" db="EMBL/GenBank/DDBJ databases">
        <authorList>
            <person name="Geib S."/>
        </authorList>
    </citation>
    <scope>NUCLEOTIDE SEQUENCE</scope>
</reference>
<feature type="transmembrane region" description="Helical" evidence="13">
    <location>
        <begin position="219"/>
        <end position="239"/>
    </location>
</feature>
<sequence length="646" mass="74384">MADYMDENNEAFNIYDKDFKLGLCKKKYRPTTKRLVIPRMSLLGKSITYTRGTHRRDARYRIIQGRIYNFLERPRGFFAISYHIMVFLLIFTCLALSIFATINEYEKEASFSLYRLEVLVVFWLTLEFIIRLWAAGVRSRYQGFLGRFKFMTGTFCIIDLITIAASLIALAQGAPRRVFATSTLRALRFFQILRMLRMDRRGGSWKLLGSVVYAHRQELLTSIYIGFLGLTFSAFLVYLVERDVNEQFNNFAKALWWGVITMCTIGYGDSVPITWQGKLIGTIVTLLSYSFFALPAGILGSGFALKVQQQQRQKHMISRYQPAATLIQSAWRYYAADENSTAVATWKIHEIPIQLPSPTSSFKVQSPLRRLPSRRRRSQTIHSPADILHIESAKSGRYLSVFNDKSVESPDEDYTPKCNTLLKKHKIAIRFIRMLKFMVARRKFKEALKPYDVKDVLEQYAAGHADLLMRVKNIHARLDLILGGKRAPKIKDASKICLASRVVKMERQVNDIEDKLDLLIRQFMEDRRRKENDNEDQSNMAPALEAVNNETINKREKANISAAVQEAKSANRTSLPTIVYQPHLPANINYPPHRDLKLPIPQQRPDSAIIFIDDLGKVEEGDIFHEDDEEYSDAMYASVEAYLGWT</sequence>
<dbReference type="OrthoDB" id="8879391at2759"/>
<keyword evidence="4" id="KW-0633">Potassium transport</keyword>
<dbReference type="PANTHER" id="PTHR47735">
    <property type="entry name" value="POTASSIUM VOLTAGE-GATED CHANNEL SUBFAMILY KQT MEMBER 4"/>
    <property type="match status" value="1"/>
</dbReference>
<feature type="domain" description="Ion transport" evidence="14">
    <location>
        <begin position="83"/>
        <end position="310"/>
    </location>
</feature>
<keyword evidence="11" id="KW-0407">Ion channel</keyword>
<dbReference type="SUPFAM" id="SSF81324">
    <property type="entry name" value="Voltage-gated potassium channels"/>
    <property type="match status" value="1"/>
</dbReference>
<proteinExistence type="predicted"/>
<dbReference type="PANTHER" id="PTHR47735:SF9">
    <property type="entry name" value="POTASSIUM VOLTAGE-GATED CHANNEL SUBFAMILY KQT MEMBER 4-LIKE ISOFORM X1"/>
    <property type="match status" value="1"/>
</dbReference>
<evidence type="ECO:0000259" key="14">
    <source>
        <dbReference type="Pfam" id="PF00520"/>
    </source>
</evidence>
<keyword evidence="8 13" id="KW-1133">Transmembrane helix</keyword>
<evidence type="ECO:0000256" key="2">
    <source>
        <dbReference type="ARBA" id="ARBA00022448"/>
    </source>
</evidence>
<feature type="transmembrane region" description="Helical" evidence="13">
    <location>
        <begin position="155"/>
        <end position="174"/>
    </location>
</feature>
<keyword evidence="10 13" id="KW-0472">Membrane</keyword>
<dbReference type="RefSeq" id="XP_011180839.1">
    <property type="nucleotide sequence ID" value="XM_011182537.3"/>
</dbReference>
<dbReference type="GO" id="GO:0008076">
    <property type="term" value="C:voltage-gated potassium channel complex"/>
    <property type="evidence" value="ECO:0007669"/>
    <property type="project" value="TreeGrafter"/>
</dbReference>
<dbReference type="GO" id="GO:0005249">
    <property type="term" value="F:voltage-gated potassium channel activity"/>
    <property type="evidence" value="ECO:0007669"/>
    <property type="project" value="InterPro"/>
</dbReference>
<evidence type="ECO:0000256" key="7">
    <source>
        <dbReference type="ARBA" id="ARBA00022958"/>
    </source>
</evidence>
<dbReference type="FunFam" id="1.10.287.70:FF:000016">
    <property type="entry name" value="Putative potassium voltage-gated channel subfamily KQT member 2"/>
    <property type="match status" value="1"/>
</dbReference>
<keyword evidence="7" id="KW-0630">Potassium</keyword>
<evidence type="ECO:0000256" key="1">
    <source>
        <dbReference type="ARBA" id="ARBA00004651"/>
    </source>
</evidence>
<feature type="transmembrane region" description="Helical" evidence="13">
    <location>
        <begin position="76"/>
        <end position="102"/>
    </location>
</feature>
<dbReference type="Pfam" id="PF03520">
    <property type="entry name" value="KCNQ_channel"/>
    <property type="match status" value="1"/>
</dbReference>
<evidence type="ECO:0000256" key="10">
    <source>
        <dbReference type="ARBA" id="ARBA00023136"/>
    </source>
</evidence>
<feature type="transmembrane region" description="Helical" evidence="13">
    <location>
        <begin position="114"/>
        <end position="134"/>
    </location>
</feature>
<evidence type="ECO:0000256" key="8">
    <source>
        <dbReference type="ARBA" id="ARBA00022989"/>
    </source>
</evidence>
<keyword evidence="9" id="KW-0406">Ion transport</keyword>
<evidence type="ECO:0000256" key="12">
    <source>
        <dbReference type="ARBA" id="ARBA00034430"/>
    </source>
</evidence>
<gene>
    <name evidence="16" type="primary">Kcnq5_2</name>
    <name evidence="16" type="ORF">g.13677</name>
</gene>
<evidence type="ECO:0000256" key="13">
    <source>
        <dbReference type="SAM" id="Phobius"/>
    </source>
</evidence>
<evidence type="ECO:0000256" key="3">
    <source>
        <dbReference type="ARBA" id="ARBA00022475"/>
    </source>
</evidence>
<dbReference type="InterPro" id="IPR003937">
    <property type="entry name" value="K_chnl_volt-dep_KCNQ"/>
</dbReference>
<comment type="catalytic activity">
    <reaction evidence="12">
        <text>K(+)(in) = K(+)(out)</text>
        <dbReference type="Rhea" id="RHEA:29463"/>
        <dbReference type="ChEBI" id="CHEBI:29103"/>
    </reaction>
</comment>
<keyword evidence="6" id="KW-0851">Voltage-gated channel</keyword>
<comment type="subcellular location">
    <subcellularLocation>
        <location evidence="1">Cell membrane</location>
        <topology evidence="1">Multi-pass membrane protein</topology>
    </subcellularLocation>
</comment>
<dbReference type="EMBL" id="GBXI01017570">
    <property type="protein sequence ID" value="JAC96721.1"/>
    <property type="molecule type" value="Transcribed_RNA"/>
</dbReference>
<evidence type="ECO:0000256" key="5">
    <source>
        <dbReference type="ARBA" id="ARBA00022692"/>
    </source>
</evidence>
<feature type="transmembrane region" description="Helical" evidence="13">
    <location>
        <begin position="280"/>
        <end position="305"/>
    </location>
</feature>
<dbReference type="AlphaFoldDB" id="A0A0A1WCV8"/>
<feature type="transmembrane region" description="Helical" evidence="13">
    <location>
        <begin position="251"/>
        <end position="268"/>
    </location>
</feature>
<dbReference type="GeneID" id="105211202"/>
<dbReference type="Gene3D" id="1.10.287.70">
    <property type="match status" value="1"/>
</dbReference>
<name>A0A0A1WCV8_ZEUCU</name>
<feature type="domain" description="Potassium channel voltage dependent KCNQ C-terminal" evidence="15">
    <location>
        <begin position="417"/>
        <end position="525"/>
    </location>
</feature>
<dbReference type="Pfam" id="PF00520">
    <property type="entry name" value="Ion_trans"/>
    <property type="match status" value="1"/>
</dbReference>
<reference evidence="16" key="2">
    <citation type="journal article" date="2015" name="Gigascience">
        <title>Reconstructing a comprehensive transcriptome assembly of a white-pupal translocated strain of the pest fruit fly Bactrocera cucurbitae.</title>
        <authorList>
            <person name="Sim S.B."/>
            <person name="Calla B."/>
            <person name="Hall B."/>
            <person name="DeRego T."/>
            <person name="Geib S.M."/>
        </authorList>
    </citation>
    <scope>NUCLEOTIDE SEQUENCE</scope>
</reference>
<evidence type="ECO:0000256" key="4">
    <source>
        <dbReference type="ARBA" id="ARBA00022538"/>
    </source>
</evidence>
<organism evidence="16">
    <name type="scientific">Zeugodacus cucurbitae</name>
    <name type="common">Melon fruit fly</name>
    <name type="synonym">Bactrocera cucurbitae</name>
    <dbReference type="NCBI Taxonomy" id="28588"/>
    <lineage>
        <taxon>Eukaryota</taxon>
        <taxon>Metazoa</taxon>
        <taxon>Ecdysozoa</taxon>
        <taxon>Arthropoda</taxon>
        <taxon>Hexapoda</taxon>
        <taxon>Insecta</taxon>
        <taxon>Pterygota</taxon>
        <taxon>Neoptera</taxon>
        <taxon>Endopterygota</taxon>
        <taxon>Diptera</taxon>
        <taxon>Brachycera</taxon>
        <taxon>Muscomorpha</taxon>
        <taxon>Tephritoidea</taxon>
        <taxon>Tephritidae</taxon>
        <taxon>Zeugodacus</taxon>
        <taxon>Zeugodacus</taxon>
    </lineage>
</organism>
<dbReference type="CTD" id="105211202"/>
<evidence type="ECO:0000313" key="16">
    <source>
        <dbReference type="EMBL" id="JAC96721.1"/>
    </source>
</evidence>
<dbReference type="PRINTS" id="PR00169">
    <property type="entry name" value="KCHANNEL"/>
</dbReference>
<evidence type="ECO:0000256" key="11">
    <source>
        <dbReference type="ARBA" id="ARBA00023303"/>
    </source>
</evidence>
<keyword evidence="2" id="KW-0813">Transport</keyword>
<dbReference type="PRINTS" id="PR01459">
    <property type="entry name" value="KCNQCHANNEL"/>
</dbReference>
<protein>
    <submittedName>
        <fullName evidence="16">Potassium voltage-gated channel subfamily KQT member 5</fullName>
    </submittedName>
</protein>
<evidence type="ECO:0000259" key="15">
    <source>
        <dbReference type="Pfam" id="PF03520"/>
    </source>
</evidence>
<dbReference type="FunFam" id="1.20.120.350:FF:000017">
    <property type="entry name" value="potassium voltage-gated channel subfamily KQT member 1"/>
    <property type="match status" value="1"/>
</dbReference>
<dbReference type="Gene3D" id="6.10.140.1910">
    <property type="match status" value="2"/>
</dbReference>
<dbReference type="InterPro" id="IPR005821">
    <property type="entry name" value="Ion_trans_dom"/>
</dbReference>
<accession>A0A0A1WCV8</accession>
<keyword evidence="3" id="KW-1003">Cell membrane</keyword>
<keyword evidence="5 13" id="KW-0812">Transmembrane</keyword>
<evidence type="ECO:0000256" key="9">
    <source>
        <dbReference type="ARBA" id="ARBA00023065"/>
    </source>
</evidence>
<evidence type="ECO:0000256" key="6">
    <source>
        <dbReference type="ARBA" id="ARBA00022882"/>
    </source>
</evidence>